<proteinExistence type="predicted"/>
<keyword evidence="2" id="KW-0472">Membrane</keyword>
<evidence type="ECO:0000313" key="4">
    <source>
        <dbReference type="Proteomes" id="UP001595909"/>
    </source>
</evidence>
<evidence type="ECO:0000256" key="2">
    <source>
        <dbReference type="SAM" id="Phobius"/>
    </source>
</evidence>
<sequence length="68" mass="7366">MEWIVAIGAFLLISVVVIGLPMYLVATRWTTRSERLAAEARRRASAYPAPPVAAARSGAGRRRKVLSG</sequence>
<reference evidence="4" key="1">
    <citation type="journal article" date="2019" name="Int. J. Syst. Evol. Microbiol.">
        <title>The Global Catalogue of Microorganisms (GCM) 10K type strain sequencing project: providing services to taxonomists for standard genome sequencing and annotation.</title>
        <authorList>
            <consortium name="The Broad Institute Genomics Platform"/>
            <consortium name="The Broad Institute Genome Sequencing Center for Infectious Disease"/>
            <person name="Wu L."/>
            <person name="Ma J."/>
        </authorList>
    </citation>
    <scope>NUCLEOTIDE SEQUENCE [LARGE SCALE GENOMIC DNA]</scope>
    <source>
        <strain evidence="4">CCUG 50347</strain>
    </source>
</reference>
<evidence type="ECO:0000256" key="1">
    <source>
        <dbReference type="SAM" id="MobiDB-lite"/>
    </source>
</evidence>
<comment type="caution">
    <text evidence="3">The sequence shown here is derived from an EMBL/GenBank/DDBJ whole genome shotgun (WGS) entry which is preliminary data.</text>
</comment>
<name>A0ABV9RE92_9PSEU</name>
<keyword evidence="2" id="KW-1133">Transmembrane helix</keyword>
<feature type="transmembrane region" description="Helical" evidence="2">
    <location>
        <begin position="6"/>
        <end position="26"/>
    </location>
</feature>
<organism evidence="3 4">
    <name type="scientific">Actinomycetospora chibensis</name>
    <dbReference type="NCBI Taxonomy" id="663606"/>
    <lineage>
        <taxon>Bacteria</taxon>
        <taxon>Bacillati</taxon>
        <taxon>Actinomycetota</taxon>
        <taxon>Actinomycetes</taxon>
        <taxon>Pseudonocardiales</taxon>
        <taxon>Pseudonocardiaceae</taxon>
        <taxon>Actinomycetospora</taxon>
    </lineage>
</organism>
<dbReference type="RefSeq" id="WP_274190978.1">
    <property type="nucleotide sequence ID" value="NZ_BAABHN010000005.1"/>
</dbReference>
<keyword evidence="4" id="KW-1185">Reference proteome</keyword>
<feature type="region of interest" description="Disordered" evidence="1">
    <location>
        <begin position="49"/>
        <end position="68"/>
    </location>
</feature>
<gene>
    <name evidence="3" type="ORF">ACFPEL_04010</name>
</gene>
<accession>A0ABV9RE92</accession>
<evidence type="ECO:0000313" key="3">
    <source>
        <dbReference type="EMBL" id="MFC4831568.1"/>
    </source>
</evidence>
<keyword evidence="2" id="KW-0812">Transmembrane</keyword>
<feature type="compositionally biased region" description="Basic residues" evidence="1">
    <location>
        <begin position="59"/>
        <end position="68"/>
    </location>
</feature>
<dbReference type="EMBL" id="JBHSIM010000005">
    <property type="protein sequence ID" value="MFC4831568.1"/>
    <property type="molecule type" value="Genomic_DNA"/>
</dbReference>
<protein>
    <submittedName>
        <fullName evidence="3">Uncharacterized protein</fullName>
    </submittedName>
</protein>
<dbReference type="Proteomes" id="UP001595909">
    <property type="component" value="Unassembled WGS sequence"/>
</dbReference>